<comment type="caution">
    <text evidence="1">The sequence shown here is derived from an EMBL/GenBank/DDBJ whole genome shotgun (WGS) entry which is preliminary data.</text>
</comment>
<evidence type="ECO:0000313" key="2">
    <source>
        <dbReference type="Proteomes" id="UP000247555"/>
    </source>
</evidence>
<sequence>MTVVAVLFARADSHYKSLPGLDVWDEVRDARRWPGGAPLVAHPPCRLWGKLRQFAKSSDPQMERQLAIDAISHLWRFGGVLEHPAGSTLWAHMGLPRPGRAPDSFGGWTAQVRQCDWGHPAEKLTWLYIVGCHPDDMPAMPPPVKPTACIKPQRGVPRTLKIVTKPERELTPPLFATWLVEVARRCGKRRQYE</sequence>
<evidence type="ECO:0000313" key="1">
    <source>
        <dbReference type="EMBL" id="PXX79124.1"/>
    </source>
</evidence>
<proteinExistence type="predicted"/>
<dbReference type="Proteomes" id="UP000247555">
    <property type="component" value="Unassembled WGS sequence"/>
</dbReference>
<accession>A0A318KM72</accession>
<gene>
    <name evidence="1" type="ORF">DFR34_10814</name>
</gene>
<name>A0A318KM72_9NEIS</name>
<reference evidence="1 2" key="1">
    <citation type="submission" date="2018-05" db="EMBL/GenBank/DDBJ databases">
        <title>Genomic Encyclopedia of Type Strains, Phase IV (KMG-IV): sequencing the most valuable type-strain genomes for metagenomic binning, comparative biology and taxonomic classification.</title>
        <authorList>
            <person name="Goeker M."/>
        </authorList>
    </citation>
    <scope>NUCLEOTIDE SEQUENCE [LARGE SCALE GENOMIC DNA]</scope>
    <source>
        <strain evidence="1 2">DSM 29661</strain>
    </source>
</reference>
<dbReference type="EMBL" id="QJKI01000008">
    <property type="protein sequence ID" value="PXX79124.1"/>
    <property type="molecule type" value="Genomic_DNA"/>
</dbReference>
<protein>
    <submittedName>
        <fullName evidence="1">Uncharacterized protein</fullName>
    </submittedName>
</protein>
<organism evidence="1 2">
    <name type="scientific">Rivihabitans pingtungensis</name>
    <dbReference type="NCBI Taxonomy" id="1054498"/>
    <lineage>
        <taxon>Bacteria</taxon>
        <taxon>Pseudomonadati</taxon>
        <taxon>Pseudomonadota</taxon>
        <taxon>Betaproteobacteria</taxon>
        <taxon>Neisseriales</taxon>
        <taxon>Aquaspirillaceae</taxon>
        <taxon>Rivihabitans</taxon>
    </lineage>
</organism>
<keyword evidence="2" id="KW-1185">Reference proteome</keyword>
<dbReference type="AlphaFoldDB" id="A0A318KM72"/>